<dbReference type="PANTHER" id="PTHR19848">
    <property type="entry name" value="WD40 REPEAT PROTEIN"/>
    <property type="match status" value="1"/>
</dbReference>
<feature type="compositionally biased region" description="Low complexity" evidence="3">
    <location>
        <begin position="421"/>
        <end position="432"/>
    </location>
</feature>
<feature type="region of interest" description="Disordered" evidence="3">
    <location>
        <begin position="201"/>
        <end position="241"/>
    </location>
</feature>
<feature type="region of interest" description="Disordered" evidence="3">
    <location>
        <begin position="360"/>
        <end position="380"/>
    </location>
</feature>
<evidence type="ECO:0000256" key="2">
    <source>
        <dbReference type="ARBA" id="ARBA00022737"/>
    </source>
</evidence>
<dbReference type="InterPro" id="IPR036322">
    <property type="entry name" value="WD40_repeat_dom_sf"/>
</dbReference>
<dbReference type="AlphaFoldDB" id="A0A507BVE9"/>
<organism evidence="4 5">
    <name type="scientific">Synchytrium microbalum</name>
    <dbReference type="NCBI Taxonomy" id="1806994"/>
    <lineage>
        <taxon>Eukaryota</taxon>
        <taxon>Fungi</taxon>
        <taxon>Fungi incertae sedis</taxon>
        <taxon>Chytridiomycota</taxon>
        <taxon>Chytridiomycota incertae sedis</taxon>
        <taxon>Chytridiomycetes</taxon>
        <taxon>Synchytriales</taxon>
        <taxon>Synchytriaceae</taxon>
        <taxon>Synchytrium</taxon>
    </lineage>
</organism>
<dbReference type="InterPro" id="IPR015943">
    <property type="entry name" value="WD40/YVTN_repeat-like_dom_sf"/>
</dbReference>
<feature type="region of interest" description="Disordered" evidence="3">
    <location>
        <begin position="397"/>
        <end position="466"/>
    </location>
</feature>
<keyword evidence="1" id="KW-0853">WD repeat</keyword>
<evidence type="ECO:0000256" key="1">
    <source>
        <dbReference type="ARBA" id="ARBA00022574"/>
    </source>
</evidence>
<dbReference type="PANTHER" id="PTHR19848:SF8">
    <property type="entry name" value="F-BOX AND WD REPEAT DOMAIN CONTAINING 7"/>
    <property type="match status" value="1"/>
</dbReference>
<keyword evidence="5" id="KW-1185">Reference proteome</keyword>
<keyword evidence="2" id="KW-0677">Repeat</keyword>
<comment type="caution">
    <text evidence="4">The sequence shown here is derived from an EMBL/GenBank/DDBJ whole genome shotgun (WGS) entry which is preliminary data.</text>
</comment>
<dbReference type="OrthoDB" id="6363363at2759"/>
<evidence type="ECO:0000313" key="5">
    <source>
        <dbReference type="Proteomes" id="UP000319731"/>
    </source>
</evidence>
<name>A0A507BVE9_9FUNG</name>
<gene>
    <name evidence="4" type="ORF">SmJEL517_g04056</name>
</gene>
<dbReference type="Pfam" id="PF00400">
    <property type="entry name" value="WD40"/>
    <property type="match status" value="1"/>
</dbReference>
<dbReference type="InterPro" id="IPR001680">
    <property type="entry name" value="WD40_rpt"/>
</dbReference>
<dbReference type="GeneID" id="42005281"/>
<dbReference type="EMBL" id="QEAO01000025">
    <property type="protein sequence ID" value="TPX32867.1"/>
    <property type="molecule type" value="Genomic_DNA"/>
</dbReference>
<dbReference type="Proteomes" id="UP000319731">
    <property type="component" value="Unassembled WGS sequence"/>
</dbReference>
<dbReference type="RefSeq" id="XP_031023996.1">
    <property type="nucleotide sequence ID" value="XM_031169984.1"/>
</dbReference>
<dbReference type="SUPFAM" id="SSF50978">
    <property type="entry name" value="WD40 repeat-like"/>
    <property type="match status" value="1"/>
</dbReference>
<feature type="compositionally biased region" description="Basic and acidic residues" evidence="3">
    <location>
        <begin position="212"/>
        <end position="241"/>
    </location>
</feature>
<evidence type="ECO:0000256" key="3">
    <source>
        <dbReference type="SAM" id="MobiDB-lite"/>
    </source>
</evidence>
<protein>
    <submittedName>
        <fullName evidence="4">Uncharacterized protein</fullName>
    </submittedName>
</protein>
<evidence type="ECO:0000313" key="4">
    <source>
        <dbReference type="EMBL" id="TPX32867.1"/>
    </source>
</evidence>
<dbReference type="STRING" id="1806994.A0A507BVE9"/>
<reference evidence="4 5" key="1">
    <citation type="journal article" date="2019" name="Sci. Rep.">
        <title>Comparative genomics of chytrid fungi reveal insights into the obligate biotrophic and pathogenic lifestyle of Synchytrium endobioticum.</title>
        <authorList>
            <person name="van de Vossenberg B.T.L.H."/>
            <person name="Warris S."/>
            <person name="Nguyen H.D.T."/>
            <person name="van Gent-Pelzer M.P.E."/>
            <person name="Joly D.L."/>
            <person name="van de Geest H.C."/>
            <person name="Bonants P.J.M."/>
            <person name="Smith D.S."/>
            <person name="Levesque C.A."/>
            <person name="van der Lee T.A.J."/>
        </authorList>
    </citation>
    <scope>NUCLEOTIDE SEQUENCE [LARGE SCALE GENOMIC DNA]</scope>
    <source>
        <strain evidence="4 5">JEL517</strain>
    </source>
</reference>
<sequence>MDYGGSRHWQQQYEQPMYTHQQKQQHYNILPPISASREDLRLHQHQPTLGINRTQPALSYLAQYEPVFQPAPRNQPAKQYVDSYSARYADRKATYELSDTSVLPPVKTGIPSASTKKKVKRRDGWFDASMDSRGQEIERIKGLVRAHGIDERFGNGSDGLSGPQMYVQEPQMYVQEYQQQQQQAEQKAILVPDVAVAAEGVHQQTQAQAKADVVKTDGKREKSARDREKDTAEKQLEAEKAKTSKLASRIRKLEKQQEKLSGVLQKLCNLESNDRLNTLTPAVRASHTVARFCKTRGVDDAVEALVFASVIPDSGLTELPEGPTLETLIACWDVAQNVITDVRLLCGIVPQPTPVVEEKAVVEKSKGGNKTPVGVKSPRELHNEYLAESRKEVVDVVRPPAGPAPIVSSASVRSRRRENLSTRTPPASSSARSPPPASESDRRSQPPVASLLDVDPRPVPPPPIQNETSEFVLARKCGPCVGNVRCIDITEIPEENMIVLVTAGESRTMSFWDVLTGSPIMHLDTHTSKPTLTVSFHKTRPQWLMTSDMDGDVKLWDWKRGKIVRIWRKVHTRVIGKCEFCPLDDGGEDRAASCSSDNSLKIWDASEDKPRFTGVNANEPFTSFLFCGDSQAETLVASLSYSIRIYKTRTLILLHTLQLGELRLNKTAVTSLQPHPSDSGFVLISCDSQLRLVDLRTGSSSRALAAREIAPGTRIEARVSPHGTFAYAGGSDMKSFASFSSPSKSSSKTIQQKQTAAFGVFIWRLSNGRLERDDMISMCDDEEAMAPIGQCKWFHRKSDDREDNASKLLVAVGGNGIIYVYS</sequence>
<proteinExistence type="predicted"/>
<dbReference type="Gene3D" id="2.130.10.10">
    <property type="entry name" value="YVTN repeat-like/Quinoprotein amine dehydrogenase"/>
    <property type="match status" value="2"/>
</dbReference>
<accession>A0A507BVE9</accession>
<dbReference type="SMART" id="SM00320">
    <property type="entry name" value="WD40"/>
    <property type="match status" value="4"/>
</dbReference>